<feature type="signal peptide" evidence="6">
    <location>
        <begin position="1"/>
        <end position="29"/>
    </location>
</feature>
<dbReference type="Pfam" id="PF08534">
    <property type="entry name" value="Redoxin"/>
    <property type="match status" value="1"/>
</dbReference>
<comment type="caution">
    <text evidence="8">The sequence shown here is derived from an EMBL/GenBank/DDBJ whole genome shotgun (WGS) entry which is preliminary data.</text>
</comment>
<proteinExistence type="predicted"/>
<gene>
    <name evidence="8" type="ORF">B7R21_01710</name>
</gene>
<evidence type="ECO:0000259" key="7">
    <source>
        <dbReference type="PROSITE" id="PS51352"/>
    </source>
</evidence>
<dbReference type="Proteomes" id="UP000256709">
    <property type="component" value="Unassembled WGS sequence"/>
</dbReference>
<keyword evidence="2" id="KW-0201">Cytochrome c-type biogenesis</keyword>
<dbReference type="RefSeq" id="WP_116281513.1">
    <property type="nucleotide sequence ID" value="NZ_NBXA01000002.1"/>
</dbReference>
<dbReference type="GO" id="GO:0030313">
    <property type="term" value="C:cell envelope"/>
    <property type="evidence" value="ECO:0007669"/>
    <property type="project" value="UniProtKB-SubCell"/>
</dbReference>
<name>A0A3E0W3G1_9MICO</name>
<dbReference type="InterPro" id="IPR050553">
    <property type="entry name" value="Thioredoxin_ResA/DsbE_sf"/>
</dbReference>
<protein>
    <recommendedName>
        <fullName evidence="7">Thioredoxin domain-containing protein</fullName>
    </recommendedName>
</protein>
<sequence>MALFGTDIRATRRAALAVAAAAIALGVLAGCSSDPLAAQYRSGDSKQYIAGDGTVTEIPLADRAAPVSFTGTTETGASVDSSQYLGQVLVLNFWYAGCAPCRAEAPALETLNTKYTDNGASFLGVNVRDQAATAVAFGTSFGVTYPSVIDTDGAVQLAMSGVVAPNAVPTTLVIDKQGRVAARILGQATAPSILDTLISSTIAETS</sequence>
<reference evidence="8 9" key="1">
    <citation type="submission" date="2017-04" db="EMBL/GenBank/DDBJ databases">
        <title>Comparative genome analysis of Subtercola boreus.</title>
        <authorList>
            <person name="Cho Y.-J."/>
            <person name="Cho A."/>
            <person name="Kim O.-S."/>
            <person name="Lee J.-I."/>
        </authorList>
    </citation>
    <scope>NUCLEOTIDE SEQUENCE [LARGE SCALE GENOMIC DNA]</scope>
    <source>
        <strain evidence="8 9">P27444</strain>
    </source>
</reference>
<evidence type="ECO:0000256" key="3">
    <source>
        <dbReference type="ARBA" id="ARBA00022968"/>
    </source>
</evidence>
<dbReference type="OrthoDB" id="9796554at2"/>
<keyword evidence="3" id="KW-0735">Signal-anchor</keyword>
<keyword evidence="3" id="KW-0812">Transmembrane</keyword>
<evidence type="ECO:0000256" key="4">
    <source>
        <dbReference type="ARBA" id="ARBA00023157"/>
    </source>
</evidence>
<dbReference type="InterPro" id="IPR013740">
    <property type="entry name" value="Redoxin"/>
</dbReference>
<keyword evidence="4" id="KW-1015">Disulfide bond</keyword>
<dbReference type="PROSITE" id="PS00194">
    <property type="entry name" value="THIOREDOXIN_1"/>
    <property type="match status" value="1"/>
</dbReference>
<dbReference type="PANTHER" id="PTHR42852">
    <property type="entry name" value="THIOL:DISULFIDE INTERCHANGE PROTEIN DSBE"/>
    <property type="match status" value="1"/>
</dbReference>
<dbReference type="InterPro" id="IPR017937">
    <property type="entry name" value="Thioredoxin_CS"/>
</dbReference>
<evidence type="ECO:0000256" key="2">
    <source>
        <dbReference type="ARBA" id="ARBA00022748"/>
    </source>
</evidence>
<dbReference type="GO" id="GO:0017004">
    <property type="term" value="P:cytochrome complex assembly"/>
    <property type="evidence" value="ECO:0007669"/>
    <property type="project" value="UniProtKB-KW"/>
</dbReference>
<comment type="subcellular location">
    <subcellularLocation>
        <location evidence="1">Cell envelope</location>
    </subcellularLocation>
</comment>
<dbReference type="PROSITE" id="PS51352">
    <property type="entry name" value="THIOREDOXIN_2"/>
    <property type="match status" value="1"/>
</dbReference>
<evidence type="ECO:0000256" key="5">
    <source>
        <dbReference type="ARBA" id="ARBA00023284"/>
    </source>
</evidence>
<evidence type="ECO:0000256" key="6">
    <source>
        <dbReference type="SAM" id="SignalP"/>
    </source>
</evidence>
<feature type="domain" description="Thioredoxin" evidence="7">
    <location>
        <begin position="58"/>
        <end position="203"/>
    </location>
</feature>
<dbReference type="InterPro" id="IPR013766">
    <property type="entry name" value="Thioredoxin_domain"/>
</dbReference>
<feature type="chain" id="PRO_5039105684" description="Thioredoxin domain-containing protein" evidence="6">
    <location>
        <begin position="30"/>
        <end position="206"/>
    </location>
</feature>
<dbReference type="CDD" id="cd02966">
    <property type="entry name" value="TlpA_like_family"/>
    <property type="match status" value="1"/>
</dbReference>
<accession>A0A3E0W3G1</accession>
<evidence type="ECO:0000313" key="9">
    <source>
        <dbReference type="Proteomes" id="UP000256709"/>
    </source>
</evidence>
<keyword evidence="6" id="KW-0732">Signal</keyword>
<keyword evidence="5" id="KW-0676">Redox-active center</keyword>
<dbReference type="InterPro" id="IPR036249">
    <property type="entry name" value="Thioredoxin-like_sf"/>
</dbReference>
<evidence type="ECO:0000313" key="8">
    <source>
        <dbReference type="EMBL" id="RFA16852.1"/>
    </source>
</evidence>
<dbReference type="PANTHER" id="PTHR42852:SF6">
    <property type="entry name" value="THIOL:DISULFIDE INTERCHANGE PROTEIN DSBE"/>
    <property type="match status" value="1"/>
</dbReference>
<organism evidence="8 9">
    <name type="scientific">Subtercola boreus</name>
    <dbReference type="NCBI Taxonomy" id="120213"/>
    <lineage>
        <taxon>Bacteria</taxon>
        <taxon>Bacillati</taxon>
        <taxon>Actinomycetota</taxon>
        <taxon>Actinomycetes</taxon>
        <taxon>Micrococcales</taxon>
        <taxon>Microbacteriaceae</taxon>
        <taxon>Subtercola</taxon>
    </lineage>
</organism>
<evidence type="ECO:0000256" key="1">
    <source>
        <dbReference type="ARBA" id="ARBA00004196"/>
    </source>
</evidence>
<dbReference type="Gene3D" id="3.40.30.10">
    <property type="entry name" value="Glutaredoxin"/>
    <property type="match status" value="1"/>
</dbReference>
<dbReference type="SUPFAM" id="SSF52833">
    <property type="entry name" value="Thioredoxin-like"/>
    <property type="match status" value="1"/>
</dbReference>
<dbReference type="GO" id="GO:0016491">
    <property type="term" value="F:oxidoreductase activity"/>
    <property type="evidence" value="ECO:0007669"/>
    <property type="project" value="InterPro"/>
</dbReference>
<dbReference type="EMBL" id="NBXA01000002">
    <property type="protein sequence ID" value="RFA16852.1"/>
    <property type="molecule type" value="Genomic_DNA"/>
</dbReference>
<dbReference type="AlphaFoldDB" id="A0A3E0W3G1"/>